<dbReference type="GO" id="GO:0051539">
    <property type="term" value="F:4 iron, 4 sulfur cluster binding"/>
    <property type="evidence" value="ECO:0007669"/>
    <property type="project" value="UniProtKB-KW"/>
</dbReference>
<evidence type="ECO:0000256" key="3">
    <source>
        <dbReference type="ARBA" id="ARBA00022737"/>
    </source>
</evidence>
<gene>
    <name evidence="6" type="ORF">GV64_12605</name>
</gene>
<keyword evidence="1" id="KW-0813">Transport</keyword>
<keyword evidence="4" id="KW-0249">Electron transport</keyword>
<dbReference type="CDD" id="cd16373">
    <property type="entry name" value="DMSOR_beta_like"/>
    <property type="match status" value="1"/>
</dbReference>
<name>A0A081KBE3_9GAMM</name>
<keyword evidence="2" id="KW-0479">Metal-binding</keyword>
<dbReference type="STRING" id="305900.GV64_12605"/>
<dbReference type="Gene3D" id="3.30.70.20">
    <property type="match status" value="2"/>
</dbReference>
<keyword evidence="3" id="KW-0677">Repeat</keyword>
<dbReference type="SUPFAM" id="SSF54862">
    <property type="entry name" value="4Fe-4S ferredoxins"/>
    <property type="match status" value="1"/>
</dbReference>
<dbReference type="eggNOG" id="COG0437">
    <property type="taxonomic scope" value="Bacteria"/>
</dbReference>
<feature type="domain" description="4Fe-4S ferredoxin-type" evidence="5">
    <location>
        <begin position="37"/>
        <end position="68"/>
    </location>
</feature>
<evidence type="ECO:0000256" key="4">
    <source>
        <dbReference type="ARBA" id="ARBA00022982"/>
    </source>
</evidence>
<dbReference type="PROSITE" id="PS51379">
    <property type="entry name" value="4FE4S_FER_2"/>
    <property type="match status" value="3"/>
</dbReference>
<accession>A0A081KBE3</accession>
<sequence length="237" mass="25518">MAGTAQAACAVSLLGLGLSWVGSKSSSPEAQALRPPGALPEDEFLASCLRCSICVRDCPYDVLKLAQPEDPVASGTPYFEARENPCLMCEDIPCITNCPSGSLSPELTDINDARMGLAVLIDRENCLNLQGLRCDVCYRVCPRIDEAITLQLSRNTRTNVHAIFEPVVHSDACTGCGKCEQACVLDEAAIKVVPHKLAQGELGSHYRLGWKEEERTGTQLVPRNLKLPAHRPAGEGS</sequence>
<reference evidence="6 7" key="1">
    <citation type="submission" date="2014-06" db="EMBL/GenBank/DDBJ databases">
        <title>Whole Genome Sequences of Three Symbiotic Endozoicomonas Bacteria.</title>
        <authorList>
            <person name="Neave M.J."/>
            <person name="Apprill A."/>
            <person name="Voolstra C.R."/>
        </authorList>
    </citation>
    <scope>NUCLEOTIDE SEQUENCE [LARGE SCALE GENOMIC DNA]</scope>
    <source>
        <strain evidence="6 7">DSM 22380</strain>
    </source>
</reference>
<dbReference type="EMBL" id="JOJP01000001">
    <property type="protein sequence ID" value="KEI71469.1"/>
    <property type="molecule type" value="Genomic_DNA"/>
</dbReference>
<keyword evidence="2" id="KW-0408">Iron</keyword>
<feature type="domain" description="4Fe-4S ferredoxin-type" evidence="5">
    <location>
        <begin position="75"/>
        <end position="108"/>
    </location>
</feature>
<comment type="caution">
    <text evidence="6">The sequence shown here is derived from an EMBL/GenBank/DDBJ whole genome shotgun (WGS) entry which is preliminary data.</text>
</comment>
<dbReference type="InterPro" id="IPR017896">
    <property type="entry name" value="4Fe4S_Fe-S-bd"/>
</dbReference>
<dbReference type="Pfam" id="PF12838">
    <property type="entry name" value="Fer4_7"/>
    <property type="match status" value="2"/>
</dbReference>
<keyword evidence="2" id="KW-0411">Iron-sulfur</keyword>
<keyword evidence="7" id="KW-1185">Reference proteome</keyword>
<organism evidence="6 7">
    <name type="scientific">Endozoicomonas elysicola</name>
    <dbReference type="NCBI Taxonomy" id="305900"/>
    <lineage>
        <taxon>Bacteria</taxon>
        <taxon>Pseudomonadati</taxon>
        <taxon>Pseudomonadota</taxon>
        <taxon>Gammaproteobacteria</taxon>
        <taxon>Oceanospirillales</taxon>
        <taxon>Endozoicomonadaceae</taxon>
        <taxon>Endozoicomonas</taxon>
    </lineage>
</organism>
<evidence type="ECO:0000256" key="1">
    <source>
        <dbReference type="ARBA" id="ARBA00022448"/>
    </source>
</evidence>
<dbReference type="NCBIfam" id="TIGR00397">
    <property type="entry name" value="mauM_napG"/>
    <property type="match status" value="1"/>
</dbReference>
<dbReference type="Proteomes" id="UP000027997">
    <property type="component" value="Unassembled WGS sequence"/>
</dbReference>
<evidence type="ECO:0000256" key="2">
    <source>
        <dbReference type="ARBA" id="ARBA00022485"/>
    </source>
</evidence>
<dbReference type="AlphaFoldDB" id="A0A081KBE3"/>
<proteinExistence type="predicted"/>
<evidence type="ECO:0000313" key="7">
    <source>
        <dbReference type="Proteomes" id="UP000027997"/>
    </source>
</evidence>
<evidence type="ECO:0000259" key="5">
    <source>
        <dbReference type="PROSITE" id="PS51379"/>
    </source>
</evidence>
<feature type="domain" description="4Fe-4S ferredoxin-type" evidence="5">
    <location>
        <begin position="164"/>
        <end position="195"/>
    </location>
</feature>
<dbReference type="NCBIfam" id="NF007012">
    <property type="entry name" value="PRK09476.1"/>
    <property type="match status" value="1"/>
</dbReference>
<dbReference type="InterPro" id="IPR004494">
    <property type="entry name" value="MauM_NapG"/>
</dbReference>
<protein>
    <submittedName>
        <fullName evidence="6">Quinol dehydrogenase</fullName>
    </submittedName>
</protein>
<evidence type="ECO:0000313" key="6">
    <source>
        <dbReference type="EMBL" id="KEI71469.1"/>
    </source>
</evidence>
<keyword evidence="2" id="KW-0004">4Fe-4S</keyword>